<keyword evidence="2" id="KW-1185">Reference proteome</keyword>
<name>A0A5Q4YUV5_9BURK</name>
<accession>A0A5Q4YUV5</accession>
<reference evidence="1 2" key="1">
    <citation type="submission" date="2019-08" db="EMBL/GenBank/DDBJ databases">
        <authorList>
            <person name="Herpell B J."/>
        </authorList>
    </citation>
    <scope>NUCLEOTIDE SEQUENCE [LARGE SCALE GENOMIC DNA]</scope>
    <source>
        <strain evidence="2">Msb3</strain>
        <plasmid evidence="1 2">pI</plasmid>
    </source>
</reference>
<keyword evidence="1" id="KW-0614">Plasmid</keyword>
<dbReference type="RefSeq" id="WP_232064447.1">
    <property type="nucleotide sequence ID" value="NZ_LR699555.1"/>
</dbReference>
<protein>
    <submittedName>
        <fullName evidence="1">Uncharacterized protein</fullName>
    </submittedName>
</protein>
<sequence length="104" mass="12043">MLARFGIIWGLIDLERIMNDVIVELDLKQAAAAGTIKDFVIQEVESGYVLLTIFARSKTEHILYTQRKIARTWANVGSVIEFILQYKPELPEVTVRLMKRSHRR</sequence>
<geneLocation type="plasmid" evidence="1 2">
    <name>pI</name>
</geneLocation>
<evidence type="ECO:0000313" key="2">
    <source>
        <dbReference type="Proteomes" id="UP000325811"/>
    </source>
</evidence>
<dbReference type="EMBL" id="LR699555">
    <property type="protein sequence ID" value="VVD30925.1"/>
    <property type="molecule type" value="Genomic_DNA"/>
</dbReference>
<dbReference type="KEGG" id="pdio:PDMSB3_0089.2"/>
<gene>
    <name evidence="1" type="ORF">PDMSB3_0089</name>
</gene>
<proteinExistence type="predicted"/>
<evidence type="ECO:0000313" key="1">
    <source>
        <dbReference type="EMBL" id="VVD30925.1"/>
    </source>
</evidence>
<dbReference type="AlphaFoldDB" id="A0A5Q4YUV5"/>
<dbReference type="Proteomes" id="UP000325811">
    <property type="component" value="Plasmid pI"/>
</dbReference>
<organism evidence="1 2">
    <name type="scientific">Paraburkholderia dioscoreae</name>
    <dbReference type="NCBI Taxonomy" id="2604047"/>
    <lineage>
        <taxon>Bacteria</taxon>
        <taxon>Pseudomonadati</taxon>
        <taxon>Pseudomonadota</taxon>
        <taxon>Betaproteobacteria</taxon>
        <taxon>Burkholderiales</taxon>
        <taxon>Burkholderiaceae</taxon>
        <taxon>Paraburkholderia</taxon>
    </lineage>
</organism>